<dbReference type="FunFam" id="3.20.20.30:FF:000002">
    <property type="entry name" value="LLM class flavin-dependent oxidoreductase"/>
    <property type="match status" value="1"/>
</dbReference>
<evidence type="ECO:0000259" key="2">
    <source>
        <dbReference type="Pfam" id="PF00296"/>
    </source>
</evidence>
<protein>
    <submittedName>
        <fullName evidence="3">Luciferase family oxidoreductase</fullName>
        <ecNumber evidence="4">1.14.13.107</ecNumber>
    </submittedName>
</protein>
<dbReference type="GO" id="GO:0005829">
    <property type="term" value="C:cytosol"/>
    <property type="evidence" value="ECO:0007669"/>
    <property type="project" value="TreeGrafter"/>
</dbReference>
<dbReference type="Gene3D" id="3.20.20.30">
    <property type="entry name" value="Luciferase-like domain"/>
    <property type="match status" value="1"/>
</dbReference>
<comment type="similarity">
    <text evidence="1">To bacterial alkanal monooxygenase alpha and beta chains.</text>
</comment>
<reference evidence="3 5" key="1">
    <citation type="submission" date="2017-03" db="EMBL/GenBank/DDBJ databases">
        <title>The whole genome sequencing and assembly of Lysinibacillus sphaericus DSM 28T strain.</title>
        <authorList>
            <person name="Lee Y.-J."/>
            <person name="Yi H."/>
            <person name="Bahn Y.-S."/>
            <person name="Kim J.F."/>
            <person name="Lee D.-W."/>
        </authorList>
    </citation>
    <scope>NUCLEOTIDE SEQUENCE [LARGE SCALE GENOMIC DNA]</scope>
    <source>
        <strain evidence="3 5">DSM 28</strain>
    </source>
</reference>
<reference evidence="4 6" key="2">
    <citation type="submission" date="2018-06" db="EMBL/GenBank/DDBJ databases">
        <authorList>
            <consortium name="Pathogen Informatics"/>
            <person name="Doyle S."/>
        </authorList>
    </citation>
    <scope>NUCLEOTIDE SEQUENCE [LARGE SCALE GENOMIC DNA]</scope>
    <source>
        <strain evidence="4 6">NCTC10338</strain>
    </source>
</reference>
<dbReference type="InterPro" id="IPR050766">
    <property type="entry name" value="Bact_Lucif_Oxidored"/>
</dbReference>
<dbReference type="GeneID" id="48276499"/>
<dbReference type="InterPro" id="IPR011251">
    <property type="entry name" value="Luciferase-like_dom"/>
</dbReference>
<dbReference type="Proteomes" id="UP000238825">
    <property type="component" value="Chromosome"/>
</dbReference>
<evidence type="ECO:0000313" key="4">
    <source>
        <dbReference type="EMBL" id="SUV17668.1"/>
    </source>
</evidence>
<dbReference type="PANTHER" id="PTHR30137">
    <property type="entry name" value="LUCIFERASE-LIKE MONOOXYGENASE"/>
    <property type="match status" value="1"/>
</dbReference>
<dbReference type="SUPFAM" id="SSF51679">
    <property type="entry name" value="Bacterial luciferase-like"/>
    <property type="match status" value="1"/>
</dbReference>
<evidence type="ECO:0000313" key="5">
    <source>
        <dbReference type="Proteomes" id="UP000238825"/>
    </source>
</evidence>
<dbReference type="Proteomes" id="UP000255295">
    <property type="component" value="Unassembled WGS sequence"/>
</dbReference>
<dbReference type="InterPro" id="IPR019949">
    <property type="entry name" value="CmoO-like"/>
</dbReference>
<dbReference type="EC" id="1.14.13.107" evidence="4"/>
<accession>A0A2S0JZP5</accession>
<organism evidence="3 5">
    <name type="scientific">Lysinibacillus sphaericus</name>
    <name type="common">Bacillus sphaericus</name>
    <dbReference type="NCBI Taxonomy" id="1421"/>
    <lineage>
        <taxon>Bacteria</taxon>
        <taxon>Bacillati</taxon>
        <taxon>Bacillota</taxon>
        <taxon>Bacilli</taxon>
        <taxon>Bacillales</taxon>
        <taxon>Bacillaceae</taxon>
        <taxon>Lysinibacillus</taxon>
    </lineage>
</organism>
<dbReference type="GO" id="GO:0052601">
    <property type="term" value="F:limonene 1,2-monooxygenase [NAD(P)H) activity"/>
    <property type="evidence" value="ECO:0007669"/>
    <property type="project" value="UniProtKB-EC"/>
</dbReference>
<dbReference type="PANTHER" id="PTHR30137:SF6">
    <property type="entry name" value="LUCIFERASE-LIKE MONOOXYGENASE"/>
    <property type="match status" value="1"/>
</dbReference>
<gene>
    <name evidence="4" type="primary">limB</name>
    <name evidence="3" type="ORF">LS41612_09810</name>
    <name evidence="4" type="ORF">NCTC10338_02774</name>
</gene>
<proteinExistence type="predicted"/>
<feature type="domain" description="Luciferase-like" evidence="2">
    <location>
        <begin position="1"/>
        <end position="303"/>
    </location>
</feature>
<name>A0A2S0JZP5_LYSSH</name>
<keyword evidence="4" id="KW-0560">Oxidoreductase</keyword>
<evidence type="ECO:0000313" key="3">
    <source>
        <dbReference type="EMBL" id="AVK96538.1"/>
    </source>
</evidence>
<dbReference type="NCBIfam" id="TIGR03558">
    <property type="entry name" value="oxido_grp_1"/>
    <property type="match status" value="1"/>
</dbReference>
<dbReference type="EMBL" id="UFSZ01000001">
    <property type="protein sequence ID" value="SUV17668.1"/>
    <property type="molecule type" value="Genomic_DNA"/>
</dbReference>
<dbReference type="Pfam" id="PF00296">
    <property type="entry name" value="Bac_luciferase"/>
    <property type="match status" value="1"/>
</dbReference>
<dbReference type="EMBL" id="CP019980">
    <property type="protein sequence ID" value="AVK96538.1"/>
    <property type="molecule type" value="Genomic_DNA"/>
</dbReference>
<dbReference type="RefSeq" id="WP_024361042.1">
    <property type="nucleotide sequence ID" value="NZ_BJNS01000006.1"/>
</dbReference>
<sequence length="332" mass="37102">MKLSILDQIPVPKGHSAEQAFLRTEQLALLGEELGFNRMWLAEHHNSASLASSAPEITAAYLAAKTKRLRIGTGGVMMMHYSPYKLAEVFKTLSALAPNRIDFGVGRAPGGDHASIYALAEGRRQHFDEQYDKLDTILKLMNNQKTGESVYDQVVASPTISQLPEAWLLGSSGQSAMQAGQRGVGYSYAQFFTGNMSKDIFDTYKSYFTPSYYMEKPQIIVTYATTVADTLEEAEYLAKPIDITRLQLMKGQIIQAMSPEEAQDYPLTEMDKMMIENNRKANIVGTPKDVAAFLVAEQEQYGFDEVMLNCNQYAQESRLNCYKLLAKELISH</sequence>
<evidence type="ECO:0000313" key="6">
    <source>
        <dbReference type="Proteomes" id="UP000255295"/>
    </source>
</evidence>
<dbReference type="AlphaFoldDB" id="A0A2S0JZP5"/>
<dbReference type="InterPro" id="IPR036661">
    <property type="entry name" value="Luciferase-like_sf"/>
</dbReference>
<evidence type="ECO:0000256" key="1">
    <source>
        <dbReference type="ARBA" id="ARBA00007789"/>
    </source>
</evidence>